<dbReference type="GO" id="GO:0006518">
    <property type="term" value="P:peptide metabolic process"/>
    <property type="evidence" value="ECO:0007669"/>
    <property type="project" value="UniProtKB-ARBA"/>
</dbReference>
<evidence type="ECO:0000256" key="7">
    <source>
        <dbReference type="RuleBase" id="RU366006"/>
    </source>
</evidence>
<comment type="similarity">
    <text evidence="1 7">Belongs to the mandelate racemase/muconate lactonizing enzyme family.</text>
</comment>
<dbReference type="InParanoid" id="A0A3M0CHD7"/>
<dbReference type="PANTHER" id="PTHR48073">
    <property type="entry name" value="O-SUCCINYLBENZOATE SYNTHASE-RELATED"/>
    <property type="match status" value="1"/>
</dbReference>
<dbReference type="PROSITE" id="PS00909">
    <property type="entry name" value="MR_MLE_2"/>
    <property type="match status" value="1"/>
</dbReference>
<evidence type="ECO:0000256" key="3">
    <source>
        <dbReference type="ARBA" id="ARBA00022842"/>
    </source>
</evidence>
<comment type="caution">
    <text evidence="9">The sequence shown here is derived from an EMBL/GenBank/DDBJ whole genome shotgun (WGS) entry which is preliminary data.</text>
</comment>
<dbReference type="Pfam" id="PF02746">
    <property type="entry name" value="MR_MLE_N"/>
    <property type="match status" value="1"/>
</dbReference>
<evidence type="ECO:0000313" key="9">
    <source>
        <dbReference type="EMBL" id="RMB08752.1"/>
    </source>
</evidence>
<dbReference type="SFLD" id="SFLDG00180">
    <property type="entry name" value="muconate_cycloisomerase"/>
    <property type="match status" value="1"/>
</dbReference>
<comment type="cofactor">
    <cofactor evidence="6 7">
        <name>Mg(2+)</name>
        <dbReference type="ChEBI" id="CHEBI:18420"/>
    </cofactor>
    <text evidence="6 7">Binds 1 Mg(2+) ion per subunit.</text>
</comment>
<dbReference type="InterPro" id="IPR013341">
    <property type="entry name" value="Mandelate_racemase_N_dom"/>
</dbReference>
<organism evidence="9 10">
    <name type="scientific">Eilatimonas milleporae</name>
    <dbReference type="NCBI Taxonomy" id="911205"/>
    <lineage>
        <taxon>Bacteria</taxon>
        <taxon>Pseudomonadati</taxon>
        <taxon>Pseudomonadota</taxon>
        <taxon>Alphaproteobacteria</taxon>
        <taxon>Kordiimonadales</taxon>
        <taxon>Kordiimonadaceae</taxon>
        <taxon>Eilatimonas</taxon>
    </lineage>
</organism>
<dbReference type="Pfam" id="PF13378">
    <property type="entry name" value="MR_MLE_C"/>
    <property type="match status" value="1"/>
</dbReference>
<keyword evidence="3 6" id="KW-0460">Magnesium</keyword>
<feature type="binding site" evidence="6">
    <location>
        <position position="249"/>
    </location>
    <ligand>
        <name>Mg(2+)</name>
        <dbReference type="ChEBI" id="CHEBI:18420"/>
    </ligand>
</feature>
<keyword evidence="2 6" id="KW-0479">Metal-binding</keyword>
<dbReference type="InterPro" id="IPR029065">
    <property type="entry name" value="Enolase_C-like"/>
</dbReference>
<feature type="active site" description="Proton acceptor; specific for (S)-substrate epimerization" evidence="5">
    <location>
        <position position="271"/>
    </location>
</feature>
<feature type="domain" description="Mandelate racemase/muconate lactonizing enzyme C-terminal" evidence="8">
    <location>
        <begin position="156"/>
        <end position="247"/>
    </location>
</feature>
<dbReference type="PANTHER" id="PTHR48073:SF2">
    <property type="entry name" value="O-SUCCINYLBENZOATE SYNTHASE"/>
    <property type="match status" value="1"/>
</dbReference>
<dbReference type="Gene3D" id="3.30.390.10">
    <property type="entry name" value="Enolase-like, N-terminal domain"/>
    <property type="match status" value="1"/>
</dbReference>
<protein>
    <recommendedName>
        <fullName evidence="7">Dipeptide epimerase</fullName>
        <ecNumber evidence="7">5.1.1.-</ecNumber>
    </recommendedName>
</protein>
<dbReference type="InterPro" id="IPR018110">
    <property type="entry name" value="Mandel_Rmase/mucon_lact_enz_CS"/>
</dbReference>
<dbReference type="EMBL" id="REFR01000010">
    <property type="protein sequence ID" value="RMB08752.1"/>
    <property type="molecule type" value="Genomic_DNA"/>
</dbReference>
<proteinExistence type="inferred from homology"/>
<gene>
    <name evidence="9" type="ORF">BXY39_1392</name>
</gene>
<dbReference type="SFLD" id="SFLDS00001">
    <property type="entry name" value="Enolase"/>
    <property type="match status" value="1"/>
</dbReference>
<dbReference type="Gene3D" id="3.20.20.120">
    <property type="entry name" value="Enolase-like C-terminal domain"/>
    <property type="match status" value="1"/>
</dbReference>
<dbReference type="GO" id="GO:0000287">
    <property type="term" value="F:magnesium ion binding"/>
    <property type="evidence" value="ECO:0007669"/>
    <property type="project" value="UniProtKB-ARBA"/>
</dbReference>
<dbReference type="AlphaFoldDB" id="A0A3M0CHD7"/>
<sequence length="353" mass="37156">MSGSENMPDGTIPTIPDDLLRTRVHGLSMQVAETRFDLKAPFAITGHVFEETRAVRVTLGKDGVAGRGEGDGVYYLGAGETCEGMTAALAAVAADVERGVSLADIQTLLPPGGARNALDCALWDYLAKASAKGIWRLLRMTPRPVTTVFTLGLAPPGAMAAGARAAAAFPTLKIKLDADNPVERLTAVREARPDAALIVDVNQGWTVDQLRAYAPALARLGVAMIEQPLPRGADAALETYRPPVPLGADESCLHMGDFALASKRYSVINIKLDKTGGLTEGLRLAAAARRAGLDLMVGNMVGSSLAMAPAHVIAQMCRHVDIDGPLLLRRDVAHGLAYGNDGRVDPPQAALWG</sequence>
<evidence type="ECO:0000256" key="4">
    <source>
        <dbReference type="ARBA" id="ARBA00023235"/>
    </source>
</evidence>
<feature type="binding site" evidence="6">
    <location>
        <position position="200"/>
    </location>
    <ligand>
        <name>Mg(2+)</name>
        <dbReference type="ChEBI" id="CHEBI:18420"/>
    </ligand>
</feature>
<keyword evidence="4 7" id="KW-0413">Isomerase</keyword>
<evidence type="ECO:0000259" key="8">
    <source>
        <dbReference type="SMART" id="SM00922"/>
    </source>
</evidence>
<accession>A0A3M0CHD7</accession>
<feature type="active site" description="Proton acceptor; specific for (R)-substrate epimerization" evidence="5">
    <location>
        <position position="175"/>
    </location>
</feature>
<dbReference type="GO" id="GO:0009063">
    <property type="term" value="P:amino acid catabolic process"/>
    <property type="evidence" value="ECO:0007669"/>
    <property type="project" value="InterPro"/>
</dbReference>
<dbReference type="SUPFAM" id="SSF54826">
    <property type="entry name" value="Enolase N-terminal domain-like"/>
    <property type="match status" value="1"/>
</dbReference>
<dbReference type="GO" id="GO:0016855">
    <property type="term" value="F:racemase and epimerase activity, acting on amino acids and derivatives"/>
    <property type="evidence" value="ECO:0007669"/>
    <property type="project" value="UniProtKB-UniRule"/>
</dbReference>
<evidence type="ECO:0000313" key="10">
    <source>
        <dbReference type="Proteomes" id="UP000271227"/>
    </source>
</evidence>
<evidence type="ECO:0000256" key="1">
    <source>
        <dbReference type="ARBA" id="ARBA00008031"/>
    </source>
</evidence>
<dbReference type="CDD" id="cd03319">
    <property type="entry name" value="L-Ala-DL-Glu_epimerase"/>
    <property type="match status" value="1"/>
</dbReference>
<dbReference type="SUPFAM" id="SSF51604">
    <property type="entry name" value="Enolase C-terminal domain-like"/>
    <property type="match status" value="1"/>
</dbReference>
<evidence type="ECO:0000256" key="5">
    <source>
        <dbReference type="PIRSR" id="PIRSR634603-1"/>
    </source>
</evidence>
<evidence type="ECO:0000256" key="6">
    <source>
        <dbReference type="PIRSR" id="PIRSR634603-3"/>
    </source>
</evidence>
<dbReference type="InterPro" id="IPR013342">
    <property type="entry name" value="Mandelate_racemase_C"/>
</dbReference>
<evidence type="ECO:0000256" key="2">
    <source>
        <dbReference type="ARBA" id="ARBA00022723"/>
    </source>
</evidence>
<keyword evidence="10" id="KW-1185">Reference proteome</keyword>
<reference evidence="9 10" key="1">
    <citation type="submission" date="2018-10" db="EMBL/GenBank/DDBJ databases">
        <title>Genomic Encyclopedia of Archaeal and Bacterial Type Strains, Phase II (KMG-II): from individual species to whole genera.</title>
        <authorList>
            <person name="Goeker M."/>
        </authorList>
    </citation>
    <scope>NUCLEOTIDE SEQUENCE [LARGE SCALE GENOMIC DNA]</scope>
    <source>
        <strain evidence="9 10">DSM 25217</strain>
    </source>
</reference>
<dbReference type="RefSeq" id="WP_245998988.1">
    <property type="nucleotide sequence ID" value="NZ_REFR01000010.1"/>
</dbReference>
<dbReference type="Proteomes" id="UP000271227">
    <property type="component" value="Unassembled WGS sequence"/>
</dbReference>
<dbReference type="InterPro" id="IPR029017">
    <property type="entry name" value="Enolase-like_N"/>
</dbReference>
<dbReference type="SMART" id="SM00922">
    <property type="entry name" value="MR_MLE"/>
    <property type="match status" value="1"/>
</dbReference>
<dbReference type="InterPro" id="IPR034603">
    <property type="entry name" value="Dipeptide_epimerase"/>
</dbReference>
<dbReference type="EC" id="5.1.1.-" evidence="7"/>
<name>A0A3M0CHD7_9PROT</name>
<dbReference type="InterPro" id="IPR036849">
    <property type="entry name" value="Enolase-like_C_sf"/>
</dbReference>
<feature type="binding site" evidence="6">
    <location>
        <position position="226"/>
    </location>
    <ligand>
        <name>Mg(2+)</name>
        <dbReference type="ChEBI" id="CHEBI:18420"/>
    </ligand>
</feature>